<evidence type="ECO:0000313" key="2">
    <source>
        <dbReference type="EMBL" id="SNV48872.1"/>
    </source>
</evidence>
<protein>
    <submittedName>
        <fullName evidence="2">Uncharacterized protein</fullName>
    </submittedName>
</protein>
<keyword evidence="1" id="KW-1133">Transmembrane helix</keyword>
<dbReference type="AlphaFoldDB" id="A0AAJ4XAY4"/>
<keyword evidence="1" id="KW-0472">Membrane</keyword>
<evidence type="ECO:0000313" key="3">
    <source>
        <dbReference type="Proteomes" id="UP000215355"/>
    </source>
</evidence>
<keyword evidence="1" id="KW-0812">Transmembrane</keyword>
<dbReference type="KEGG" id="smiz:4412673_01635"/>
<gene>
    <name evidence="2" type="ORF">SAMEA4412673_01635</name>
</gene>
<sequence>MKYFDRIGSKFNYYLCKLKEYFWSAGFEVDRENRTVRLFFYAFIILTLFSMVIMVILLIWQ</sequence>
<reference evidence="2 3" key="1">
    <citation type="submission" date="2017-06" db="EMBL/GenBank/DDBJ databases">
        <authorList>
            <consortium name="Pathogen Informatics"/>
        </authorList>
    </citation>
    <scope>NUCLEOTIDE SEQUENCE [LARGE SCALE GENOMIC DNA]</scope>
    <source>
        <strain evidence="2 3">NCTC12149</strain>
    </source>
</reference>
<evidence type="ECO:0000256" key="1">
    <source>
        <dbReference type="SAM" id="Phobius"/>
    </source>
</evidence>
<name>A0AAJ4XAY4_9SPHI</name>
<proteinExistence type="predicted"/>
<feature type="transmembrane region" description="Helical" evidence="1">
    <location>
        <begin position="38"/>
        <end position="60"/>
    </location>
</feature>
<accession>A0AAJ4XAY4</accession>
<dbReference type="EMBL" id="LT906468">
    <property type="protein sequence ID" value="SNV48872.1"/>
    <property type="molecule type" value="Genomic_DNA"/>
</dbReference>
<dbReference type="Proteomes" id="UP000215355">
    <property type="component" value="Chromosome 1"/>
</dbReference>
<organism evidence="2 3">
    <name type="scientific">Sphingobacterium mizutaii</name>
    <dbReference type="NCBI Taxonomy" id="1010"/>
    <lineage>
        <taxon>Bacteria</taxon>
        <taxon>Pseudomonadati</taxon>
        <taxon>Bacteroidota</taxon>
        <taxon>Sphingobacteriia</taxon>
        <taxon>Sphingobacteriales</taxon>
        <taxon>Sphingobacteriaceae</taxon>
        <taxon>Sphingobacterium</taxon>
    </lineage>
</organism>